<name>A0A8T0UTD2_PANVG</name>
<dbReference type="PROSITE" id="PS01196">
    <property type="entry name" value="PEPT_TRNA_HYDROL_2"/>
    <property type="match status" value="1"/>
</dbReference>
<organism evidence="2 3">
    <name type="scientific">Panicum virgatum</name>
    <name type="common">Blackwell switchgrass</name>
    <dbReference type="NCBI Taxonomy" id="38727"/>
    <lineage>
        <taxon>Eukaryota</taxon>
        <taxon>Viridiplantae</taxon>
        <taxon>Streptophyta</taxon>
        <taxon>Embryophyta</taxon>
        <taxon>Tracheophyta</taxon>
        <taxon>Spermatophyta</taxon>
        <taxon>Magnoliopsida</taxon>
        <taxon>Liliopsida</taxon>
        <taxon>Poales</taxon>
        <taxon>Poaceae</taxon>
        <taxon>PACMAD clade</taxon>
        <taxon>Panicoideae</taxon>
        <taxon>Panicodae</taxon>
        <taxon>Paniceae</taxon>
        <taxon>Panicinae</taxon>
        <taxon>Panicum</taxon>
        <taxon>Panicum sect. Hiantes</taxon>
    </lineage>
</organism>
<dbReference type="EMBL" id="CM029041">
    <property type="protein sequence ID" value="KAG2625990.1"/>
    <property type="molecule type" value="Genomic_DNA"/>
</dbReference>
<sequence length="324" mass="35474">MTPVLRRSCGYPNKAAWWRFVFYLLAVVMGIDLGCSPGGFGFRASDFITGGGLAAGLLLRRRSVGASFVSDEPAVVRLQFAPLLPLLARLLISVQRFTSILVGPRWWLLQLNQGLESAIGGSGGAGVGGGDRPGHERKKMYRSPRDFLVGFEMIDAIAEAEGISVSNKQFKAIVGKGLIGDVPVMLAKPQPFMNASGEPVGQLVSYFKIPLNQLVVIYDDLDLPFAELRLLPKGGHGGHNGMRSIIDHLKQSRNFPRLRIGIGRPPEEMGAISFVLQSFSKQEKKELEVTFQRGLQAVRIMVREGFNKSATFVNTPQPLETLNR</sequence>
<accession>A0A8T0UTD2</accession>
<evidence type="ECO:0008006" key="4">
    <source>
        <dbReference type="Google" id="ProtNLM"/>
    </source>
</evidence>
<dbReference type="Gene3D" id="3.40.50.1470">
    <property type="entry name" value="Peptidyl-tRNA hydrolase"/>
    <property type="match status" value="1"/>
</dbReference>
<feature type="transmembrane region" description="Helical" evidence="1">
    <location>
        <begin position="16"/>
        <end position="34"/>
    </location>
</feature>
<keyword evidence="1" id="KW-1133">Transmembrane helix</keyword>
<keyword evidence="1" id="KW-0472">Membrane</keyword>
<dbReference type="FunFam" id="3.40.50.1470:FF:000001">
    <property type="entry name" value="Peptidyl-tRNA hydrolase"/>
    <property type="match status" value="1"/>
</dbReference>
<dbReference type="GO" id="GO:0004045">
    <property type="term" value="F:peptidyl-tRNA hydrolase activity"/>
    <property type="evidence" value="ECO:0007669"/>
    <property type="project" value="InterPro"/>
</dbReference>
<dbReference type="AlphaFoldDB" id="A0A8T0UTD2"/>
<comment type="caution">
    <text evidence="2">The sequence shown here is derived from an EMBL/GenBank/DDBJ whole genome shotgun (WGS) entry which is preliminary data.</text>
</comment>
<dbReference type="Pfam" id="PF01195">
    <property type="entry name" value="Pept_tRNA_hydro"/>
    <property type="match status" value="1"/>
</dbReference>
<protein>
    <recommendedName>
        <fullName evidence="4">Peptidyl-tRNA hydrolase</fullName>
    </recommendedName>
</protein>
<dbReference type="PANTHER" id="PTHR17224:SF5">
    <property type="entry name" value="PEPTIDYL-TRNA HYDROLASE CHLOROPLASTIC"/>
    <property type="match status" value="1"/>
</dbReference>
<evidence type="ECO:0000313" key="3">
    <source>
        <dbReference type="Proteomes" id="UP000823388"/>
    </source>
</evidence>
<proteinExistence type="predicted"/>
<evidence type="ECO:0000313" key="2">
    <source>
        <dbReference type="EMBL" id="KAG2625990.1"/>
    </source>
</evidence>
<dbReference type="InterPro" id="IPR036416">
    <property type="entry name" value="Pept_tRNA_hydro_sf"/>
</dbReference>
<keyword evidence="3" id="KW-1185">Reference proteome</keyword>
<dbReference type="InterPro" id="IPR018171">
    <property type="entry name" value="Pept_tRNA_hydro_CS"/>
</dbReference>
<dbReference type="InterPro" id="IPR001328">
    <property type="entry name" value="Pept_tRNA_hydro"/>
</dbReference>
<dbReference type="SUPFAM" id="SSF53178">
    <property type="entry name" value="Peptidyl-tRNA hydrolase-like"/>
    <property type="match status" value="1"/>
</dbReference>
<keyword evidence="1" id="KW-0812">Transmembrane</keyword>
<dbReference type="NCBIfam" id="TIGR00447">
    <property type="entry name" value="pth"/>
    <property type="match status" value="1"/>
</dbReference>
<reference evidence="2" key="1">
    <citation type="submission" date="2020-05" db="EMBL/GenBank/DDBJ databases">
        <title>WGS assembly of Panicum virgatum.</title>
        <authorList>
            <person name="Lovell J.T."/>
            <person name="Jenkins J."/>
            <person name="Shu S."/>
            <person name="Juenger T.E."/>
            <person name="Schmutz J."/>
        </authorList>
    </citation>
    <scope>NUCLEOTIDE SEQUENCE</scope>
    <source>
        <strain evidence="2">AP13</strain>
    </source>
</reference>
<gene>
    <name evidence="2" type="ORF">PVAP13_3KG280300</name>
</gene>
<dbReference type="Proteomes" id="UP000823388">
    <property type="component" value="Chromosome 3K"/>
</dbReference>
<dbReference type="OrthoDB" id="1711136at2759"/>
<dbReference type="PANTHER" id="PTHR17224">
    <property type="entry name" value="PEPTIDYL-TRNA HYDROLASE"/>
    <property type="match status" value="1"/>
</dbReference>
<evidence type="ECO:0000256" key="1">
    <source>
        <dbReference type="SAM" id="Phobius"/>
    </source>
</evidence>